<accession>A0A395MBM9</accession>
<dbReference type="GO" id="GO:0006508">
    <property type="term" value="P:proteolysis"/>
    <property type="evidence" value="ECO:0007669"/>
    <property type="project" value="UniProtKB-KW"/>
</dbReference>
<sequence>MDPPGNPTSNSANADSRNGMIQVKQLLDVVLDQSPTASVTNKAIVRNGIKNFPADQRDQLYAGIEKQKPKFKALIRANNARNFNSTGTAKRDRYIEYLDEQWDDRRNWSRPDLLCVPLGDKPSYKTIRPLKILTDLALEHDIPLRTLSQRGGALFDTICTGKRILSKEAAAATLDLFRRPMPTSPRDASESRSTGPLPSNPNPDFADAPEPLSTPPHENGSPAPSPKPEQSRNEYSEKDAIGTLSSPYNEIECHLPSSPGHLELDDTVDAVRTPLASSPVIDLTVNHTSPEDKDQDAETLAKHNKAAWDATRTQLQDPKAPLTDEVLTFLLKVVHQTSDAPGATVMDPSWLNLEDDHIPVDLHRIWESTSTVYVPLHHVEGKNKHWSLLEFQPHRKEILEFRSDSKEIWHHDSMHSYDRDTRIKTSLARKLGESRPFRLSPYDAPQQPNGTSCGVYVATFLNFLLNDEPMPYSLDETIRFWFLEKLEQAGIDPCSPRPNRYNRNKPIVRRSQDSPFTLEDNFGTSSPKSSATSSPSTDKLADIDIKQPKSTWGAKNLGKSDPIGFVSPFKADFYQYIWQDTREASSRQTTPKQNTHGDNNPLQTDTAGDELTSTQLFAQMDTWSRSNGGIDLSTAIAETEQLLQERQTQADKAVKRRRLFETLGPVSETLQRVDQATEEIGLIPFGEEGSIWSSKVEEDAWILQLEAMSNLVQVQSQRFSVDTTEQDMQDEITPIEAKLRKMKEHNKNAKAARLMQEAWKVMHEPES</sequence>
<keyword evidence="4" id="KW-0788">Thiol protease</keyword>
<dbReference type="Pfam" id="PF02902">
    <property type="entry name" value="Peptidase_C48"/>
    <property type="match status" value="1"/>
</dbReference>
<evidence type="ECO:0000313" key="7">
    <source>
        <dbReference type="EMBL" id="RFN45226.1"/>
    </source>
</evidence>
<evidence type="ECO:0000256" key="3">
    <source>
        <dbReference type="ARBA" id="ARBA00022801"/>
    </source>
</evidence>
<dbReference type="Proteomes" id="UP000265631">
    <property type="component" value="Unassembled WGS sequence"/>
</dbReference>
<feature type="compositionally biased region" description="Polar residues" evidence="5">
    <location>
        <begin position="586"/>
        <end position="607"/>
    </location>
</feature>
<feature type="region of interest" description="Disordered" evidence="5">
    <location>
        <begin position="493"/>
        <end position="545"/>
    </location>
</feature>
<dbReference type="SUPFAM" id="SSF54001">
    <property type="entry name" value="Cysteine proteinases"/>
    <property type="match status" value="1"/>
</dbReference>
<dbReference type="GO" id="GO:0000338">
    <property type="term" value="P:protein deneddylation"/>
    <property type="evidence" value="ECO:0007669"/>
    <property type="project" value="TreeGrafter"/>
</dbReference>
<dbReference type="InterPro" id="IPR003653">
    <property type="entry name" value="Peptidase_C48_C"/>
</dbReference>
<organism evidence="7 8">
    <name type="scientific">Fusarium flagelliforme</name>
    <dbReference type="NCBI Taxonomy" id="2675880"/>
    <lineage>
        <taxon>Eukaryota</taxon>
        <taxon>Fungi</taxon>
        <taxon>Dikarya</taxon>
        <taxon>Ascomycota</taxon>
        <taxon>Pezizomycotina</taxon>
        <taxon>Sordariomycetes</taxon>
        <taxon>Hypocreomycetidae</taxon>
        <taxon>Hypocreales</taxon>
        <taxon>Nectriaceae</taxon>
        <taxon>Fusarium</taxon>
        <taxon>Fusarium incarnatum-equiseti species complex</taxon>
    </lineage>
</organism>
<feature type="compositionally biased region" description="Low complexity" evidence="5">
    <location>
        <begin position="524"/>
        <end position="537"/>
    </location>
</feature>
<dbReference type="GO" id="GO:0019784">
    <property type="term" value="F:deNEDDylase activity"/>
    <property type="evidence" value="ECO:0007669"/>
    <property type="project" value="InterPro"/>
</dbReference>
<comment type="similarity">
    <text evidence="1">Belongs to the peptidase C48 family.</text>
</comment>
<evidence type="ECO:0000259" key="6">
    <source>
        <dbReference type="PROSITE" id="PS50600"/>
    </source>
</evidence>
<reference evidence="7 8" key="1">
    <citation type="journal article" date="2018" name="PLoS Pathog.">
        <title>Evolution of structural diversity of trichothecenes, a family of toxins produced by plant pathogenic and entomopathogenic fungi.</title>
        <authorList>
            <person name="Proctor R.H."/>
            <person name="McCormick S.P."/>
            <person name="Kim H.S."/>
            <person name="Cardoza R.E."/>
            <person name="Stanley A.M."/>
            <person name="Lindo L."/>
            <person name="Kelly A."/>
            <person name="Brown D.W."/>
            <person name="Lee T."/>
            <person name="Vaughan M.M."/>
            <person name="Alexander N.J."/>
            <person name="Busman M."/>
            <person name="Gutierrez S."/>
        </authorList>
    </citation>
    <scope>NUCLEOTIDE SEQUENCE [LARGE SCALE GENOMIC DNA]</scope>
    <source>
        <strain evidence="7 8">NRRL 13405</strain>
    </source>
</reference>
<feature type="region of interest" description="Disordered" evidence="5">
    <location>
        <begin position="584"/>
        <end position="607"/>
    </location>
</feature>
<proteinExistence type="inferred from homology"/>
<evidence type="ECO:0000313" key="8">
    <source>
        <dbReference type="Proteomes" id="UP000265631"/>
    </source>
</evidence>
<evidence type="ECO:0000256" key="5">
    <source>
        <dbReference type="SAM" id="MobiDB-lite"/>
    </source>
</evidence>
<dbReference type="Gene3D" id="3.40.395.10">
    <property type="entry name" value="Adenoviral Proteinase, Chain A"/>
    <property type="match status" value="1"/>
</dbReference>
<dbReference type="EMBL" id="PXXK01000362">
    <property type="protein sequence ID" value="RFN45226.1"/>
    <property type="molecule type" value="Genomic_DNA"/>
</dbReference>
<gene>
    <name evidence="7" type="ORF">FIE12Z_10507</name>
</gene>
<dbReference type="PANTHER" id="PTHR46468:SF1">
    <property type="entry name" value="SENTRIN-SPECIFIC PROTEASE 8"/>
    <property type="match status" value="1"/>
</dbReference>
<keyword evidence="8" id="KW-1185">Reference proteome</keyword>
<feature type="region of interest" description="Disordered" evidence="5">
    <location>
        <begin position="176"/>
        <end position="236"/>
    </location>
</feature>
<evidence type="ECO:0000256" key="2">
    <source>
        <dbReference type="ARBA" id="ARBA00022670"/>
    </source>
</evidence>
<keyword evidence="3" id="KW-0378">Hydrolase</keyword>
<protein>
    <submittedName>
        <fullName evidence="7">Sentrin sumo-specific</fullName>
    </submittedName>
</protein>
<comment type="caution">
    <text evidence="7">The sequence shown here is derived from an EMBL/GenBank/DDBJ whole genome shotgun (WGS) entry which is preliminary data.</text>
</comment>
<dbReference type="InterPro" id="IPR038765">
    <property type="entry name" value="Papain-like_cys_pep_sf"/>
</dbReference>
<dbReference type="InterPro" id="IPR044613">
    <property type="entry name" value="Nep1/2-like"/>
</dbReference>
<evidence type="ECO:0000256" key="1">
    <source>
        <dbReference type="ARBA" id="ARBA00005234"/>
    </source>
</evidence>
<dbReference type="PANTHER" id="PTHR46468">
    <property type="entry name" value="SENTRIN-SPECIFIC PROTEASE 8"/>
    <property type="match status" value="1"/>
</dbReference>
<dbReference type="PROSITE" id="PS50600">
    <property type="entry name" value="ULP_PROTEASE"/>
    <property type="match status" value="1"/>
</dbReference>
<dbReference type="GO" id="GO:0008234">
    <property type="term" value="F:cysteine-type peptidase activity"/>
    <property type="evidence" value="ECO:0007669"/>
    <property type="project" value="UniProtKB-KW"/>
</dbReference>
<name>A0A395MBM9_9HYPO</name>
<dbReference type="AlphaFoldDB" id="A0A395MBM9"/>
<keyword evidence="2" id="KW-0645">Protease</keyword>
<feature type="domain" description="Ubiquitin-like protease family profile" evidence="6">
    <location>
        <begin position="290"/>
        <end position="464"/>
    </location>
</feature>
<evidence type="ECO:0000256" key="4">
    <source>
        <dbReference type="ARBA" id="ARBA00022807"/>
    </source>
</evidence>
<dbReference type="STRING" id="2594813.A0A395MBM9"/>